<keyword evidence="6" id="KW-1185">Reference proteome</keyword>
<protein>
    <recommendedName>
        <fullName evidence="4">HTH luxR-type domain-containing protein</fullName>
    </recommendedName>
</protein>
<dbReference type="SMART" id="SM00421">
    <property type="entry name" value="HTH_LUXR"/>
    <property type="match status" value="1"/>
</dbReference>
<dbReference type="InterPro" id="IPR011123">
    <property type="entry name" value="Y_Y_Y"/>
</dbReference>
<organism evidence="5 6">
    <name type="scientific">Robiginitalea marina</name>
    <dbReference type="NCBI Taxonomy" id="2954105"/>
    <lineage>
        <taxon>Bacteria</taxon>
        <taxon>Pseudomonadati</taxon>
        <taxon>Bacteroidota</taxon>
        <taxon>Flavobacteriia</taxon>
        <taxon>Flavobacteriales</taxon>
        <taxon>Flavobacteriaceae</taxon>
        <taxon>Robiginitalea</taxon>
    </lineage>
</organism>
<evidence type="ECO:0000256" key="2">
    <source>
        <dbReference type="SAM" id="Phobius"/>
    </source>
</evidence>
<dbReference type="SUPFAM" id="SSF46894">
    <property type="entry name" value="C-terminal effector domain of the bipartite response regulators"/>
    <property type="match status" value="1"/>
</dbReference>
<evidence type="ECO:0000259" key="4">
    <source>
        <dbReference type="SMART" id="SM00421"/>
    </source>
</evidence>
<dbReference type="Gene3D" id="2.130.10.10">
    <property type="entry name" value="YVTN repeat-like/Quinoprotein amine dehydrogenase"/>
    <property type="match status" value="1"/>
</dbReference>
<dbReference type="Pfam" id="PF07495">
    <property type="entry name" value="Y_Y_Y"/>
    <property type="match status" value="1"/>
</dbReference>
<dbReference type="Gene3D" id="1.10.10.10">
    <property type="entry name" value="Winged helix-like DNA-binding domain superfamily/Winged helix DNA-binding domain"/>
    <property type="match status" value="1"/>
</dbReference>
<comment type="caution">
    <text evidence="5">The sequence shown here is derived from an EMBL/GenBank/DDBJ whole genome shotgun (WGS) entry which is preliminary data.</text>
</comment>
<feature type="domain" description="HTH luxR-type" evidence="4">
    <location>
        <begin position="874"/>
        <end position="931"/>
    </location>
</feature>
<sequence>MKIAVILFFVLLGSLHGQDVPPIRNFTPSDYGAENQNWSVTQGRDKLIYIANNKGLLVYNGSSWSLYPSPNKTIMRSVKAIGDRIYSGFYMDFGFWERDSYGVLRYTSLTRRLDIDMVPDEEFWTILEIDGYIIFQSLDRIYVYNPSDESVARIEARTSITKIFVVDAVLYFQRKGLGVFRVENGSEVLVSNHPVLLEDEVINIFLEPGGLLVLTSDSGFFRLRPEGLEAWEIPVNPMLKASRTYSAIQLRQGGFMVGTISKGGYHLDRRGNLVRQYDQLSGLGNNTVLALFEDRDANIWLGLDNGVSYINPESPFAKFDDKRGDVGSVYAARAHDGFLYLGTNQGLFYKSVGSTGEFALVEGTKGQVWSLDAIDDTLFCGHHTGTFVIEGSQALRIDADSGTWKVARLPGNPQWLIQGKYDGLSILEKEGRLWKVRNKIDGFEHSSRFVEVLDRTVFVNHEYKGIFKVATDPGFSKAVSVTVDTTLIGYDSGIIKYGGELLYAYSEGIFRYDPEGDRFVKDTTLKAVYGKEKNLSGRMHVDPTNNSLWLFGESSIYLVSPGNLLGNPKVQVIPLAEKERNGIVGYESLGVLPEPGNYLIGTRSGYMVIDLNRYAPKEFNIALASVRYEGRHLQSGSESLAEIAKAGEFTHRENNLDFSFFTGEYVPFRPPMYQYRLDGFYPDWSPWSENSQASFRNLPPGKYTFQVRARIGDQLSGNTASYPFVIAQPWYRTRLMWAIYALMLALAGWVIHTQYRNYYRKKQNRLLERNQRELDLARARNEREIVKLKNDQLRKDFRKKSNELAASTMSIIKKNEILNRVRKQIQDRFRDSGSIQPIIQIIDQSLGQDDDWELFKEAFNHSDREFLNKLKAAHPELSPNDIRLCAYLRLNLTSKEIAPLFNISPRSVEIKRYRLRKKMGLEHDENLVNYLLTL</sequence>
<dbReference type="EMBL" id="JAMXIB010000014">
    <property type="protein sequence ID" value="MCO5725852.1"/>
    <property type="molecule type" value="Genomic_DNA"/>
</dbReference>
<gene>
    <name evidence="5" type="ORF">NG653_13370</name>
</gene>
<keyword evidence="2" id="KW-1133">Transmembrane helix</keyword>
<dbReference type="InterPro" id="IPR015943">
    <property type="entry name" value="WD40/YVTN_repeat-like_dom_sf"/>
</dbReference>
<feature type="transmembrane region" description="Helical" evidence="2">
    <location>
        <begin position="735"/>
        <end position="755"/>
    </location>
</feature>
<evidence type="ECO:0000313" key="6">
    <source>
        <dbReference type="Proteomes" id="UP001206312"/>
    </source>
</evidence>
<dbReference type="InterPro" id="IPR016032">
    <property type="entry name" value="Sig_transdc_resp-reg_C-effctor"/>
</dbReference>
<dbReference type="InterPro" id="IPR036388">
    <property type="entry name" value="WH-like_DNA-bd_sf"/>
</dbReference>
<evidence type="ECO:0000256" key="1">
    <source>
        <dbReference type="SAM" id="Coils"/>
    </source>
</evidence>
<dbReference type="InterPro" id="IPR013783">
    <property type="entry name" value="Ig-like_fold"/>
</dbReference>
<proteinExistence type="predicted"/>
<keyword evidence="2" id="KW-0812">Transmembrane</keyword>
<dbReference type="RefSeq" id="WP_252742223.1">
    <property type="nucleotide sequence ID" value="NZ_JAMXIB010000014.1"/>
</dbReference>
<accession>A0ABT1B0S3</accession>
<evidence type="ECO:0000313" key="5">
    <source>
        <dbReference type="EMBL" id="MCO5725852.1"/>
    </source>
</evidence>
<keyword evidence="2" id="KW-0472">Membrane</keyword>
<name>A0ABT1B0S3_9FLAO</name>
<feature type="coiled-coil region" evidence="1">
    <location>
        <begin position="760"/>
        <end position="796"/>
    </location>
</feature>
<dbReference type="InterPro" id="IPR000792">
    <property type="entry name" value="Tscrpt_reg_LuxR_C"/>
</dbReference>
<feature type="chain" id="PRO_5045523864" description="HTH luxR-type domain-containing protein" evidence="3">
    <location>
        <begin position="18"/>
        <end position="934"/>
    </location>
</feature>
<dbReference type="Gene3D" id="2.60.40.10">
    <property type="entry name" value="Immunoglobulins"/>
    <property type="match status" value="1"/>
</dbReference>
<dbReference type="Proteomes" id="UP001206312">
    <property type="component" value="Unassembled WGS sequence"/>
</dbReference>
<keyword evidence="3" id="KW-0732">Signal</keyword>
<reference evidence="5 6" key="1">
    <citation type="submission" date="2022-06" db="EMBL/GenBank/DDBJ databases">
        <authorList>
            <person name="Xuan X."/>
        </authorList>
    </citation>
    <scope>NUCLEOTIDE SEQUENCE [LARGE SCALE GENOMIC DNA]</scope>
    <source>
        <strain evidence="5 6">2V75</strain>
    </source>
</reference>
<feature type="signal peptide" evidence="3">
    <location>
        <begin position="1"/>
        <end position="17"/>
    </location>
</feature>
<evidence type="ECO:0000256" key="3">
    <source>
        <dbReference type="SAM" id="SignalP"/>
    </source>
</evidence>
<keyword evidence="1" id="KW-0175">Coiled coil</keyword>